<feature type="region of interest" description="Disordered" evidence="6">
    <location>
        <begin position="181"/>
        <end position="337"/>
    </location>
</feature>
<comment type="similarity">
    <text evidence="2">Belongs to the TPX2 family.</text>
</comment>
<evidence type="ECO:0000259" key="7">
    <source>
        <dbReference type="Pfam" id="PF06886"/>
    </source>
</evidence>
<comment type="subcellular location">
    <subcellularLocation>
        <location evidence="1">Cytoplasm</location>
        <location evidence="1">Cytoskeleton</location>
    </subcellularLocation>
</comment>
<dbReference type="PANTHER" id="PTHR47286:SF2">
    <property type="entry name" value="F3I6.9 PROTEIN"/>
    <property type="match status" value="1"/>
</dbReference>
<keyword evidence="9" id="KW-1185">Reference proteome</keyword>
<evidence type="ECO:0000313" key="9">
    <source>
        <dbReference type="Proteomes" id="UP001159364"/>
    </source>
</evidence>
<feature type="region of interest" description="Disordered" evidence="6">
    <location>
        <begin position="89"/>
        <end position="110"/>
    </location>
</feature>
<feature type="compositionally biased region" description="Low complexity" evidence="6">
    <location>
        <begin position="256"/>
        <end position="276"/>
    </location>
</feature>
<name>A0AAV8T2E6_9ROSI</name>
<dbReference type="GO" id="GO:0005874">
    <property type="term" value="C:microtubule"/>
    <property type="evidence" value="ECO:0007669"/>
    <property type="project" value="UniProtKB-KW"/>
</dbReference>
<keyword evidence="5" id="KW-0206">Cytoskeleton</keyword>
<feature type="compositionally biased region" description="Basic and acidic residues" evidence="6">
    <location>
        <begin position="453"/>
        <end position="464"/>
    </location>
</feature>
<evidence type="ECO:0000313" key="8">
    <source>
        <dbReference type="EMBL" id="KAJ8760931.1"/>
    </source>
</evidence>
<feature type="domain" description="TPX2 C-terminal" evidence="7">
    <location>
        <begin position="421"/>
        <end position="488"/>
    </location>
</feature>
<dbReference type="EMBL" id="JAIWQS010000007">
    <property type="protein sequence ID" value="KAJ8760931.1"/>
    <property type="molecule type" value="Genomic_DNA"/>
</dbReference>
<dbReference type="PANTHER" id="PTHR47286">
    <property type="entry name" value="F3I6.9 PROTEIN"/>
    <property type="match status" value="1"/>
</dbReference>
<evidence type="ECO:0000256" key="2">
    <source>
        <dbReference type="ARBA" id="ARBA00005885"/>
    </source>
</evidence>
<protein>
    <recommendedName>
        <fullName evidence="7">TPX2 C-terminal domain-containing protein</fullName>
    </recommendedName>
</protein>
<dbReference type="Proteomes" id="UP001159364">
    <property type="component" value="Linkage Group LG07"/>
</dbReference>
<evidence type="ECO:0000256" key="6">
    <source>
        <dbReference type="SAM" id="MobiDB-lite"/>
    </source>
</evidence>
<proteinExistence type="inferred from homology"/>
<feature type="compositionally biased region" description="Polar residues" evidence="6">
    <location>
        <begin position="277"/>
        <end position="292"/>
    </location>
</feature>
<organism evidence="8 9">
    <name type="scientific">Erythroxylum novogranatense</name>
    <dbReference type="NCBI Taxonomy" id="1862640"/>
    <lineage>
        <taxon>Eukaryota</taxon>
        <taxon>Viridiplantae</taxon>
        <taxon>Streptophyta</taxon>
        <taxon>Embryophyta</taxon>
        <taxon>Tracheophyta</taxon>
        <taxon>Spermatophyta</taxon>
        <taxon>Magnoliopsida</taxon>
        <taxon>eudicotyledons</taxon>
        <taxon>Gunneridae</taxon>
        <taxon>Pentapetalae</taxon>
        <taxon>rosids</taxon>
        <taxon>fabids</taxon>
        <taxon>Malpighiales</taxon>
        <taxon>Erythroxylaceae</taxon>
        <taxon>Erythroxylum</taxon>
    </lineage>
</organism>
<dbReference type="Pfam" id="PF06886">
    <property type="entry name" value="TPX2"/>
    <property type="match status" value="1"/>
</dbReference>
<feature type="compositionally biased region" description="Basic and acidic residues" evidence="6">
    <location>
        <begin position="89"/>
        <end position="105"/>
    </location>
</feature>
<evidence type="ECO:0000256" key="4">
    <source>
        <dbReference type="ARBA" id="ARBA00022701"/>
    </source>
</evidence>
<feature type="compositionally biased region" description="Low complexity" evidence="6">
    <location>
        <begin position="293"/>
        <end position="305"/>
    </location>
</feature>
<dbReference type="AlphaFoldDB" id="A0AAV8T2E6"/>
<comment type="caution">
    <text evidence="8">The sequence shown here is derived from an EMBL/GenBank/DDBJ whole genome shotgun (WGS) entry which is preliminary data.</text>
</comment>
<feature type="region of interest" description="Disordered" evidence="6">
    <location>
        <begin position="367"/>
        <end position="469"/>
    </location>
</feature>
<evidence type="ECO:0000256" key="5">
    <source>
        <dbReference type="ARBA" id="ARBA00023212"/>
    </source>
</evidence>
<gene>
    <name evidence="8" type="ORF">K2173_021969</name>
</gene>
<keyword evidence="3" id="KW-0963">Cytoplasm</keyword>
<feature type="compositionally biased region" description="Basic and acidic residues" evidence="6">
    <location>
        <begin position="181"/>
        <end position="191"/>
    </location>
</feature>
<feature type="compositionally biased region" description="Polar residues" evidence="6">
    <location>
        <begin position="375"/>
        <end position="393"/>
    </location>
</feature>
<feature type="compositionally biased region" description="Basic and acidic residues" evidence="6">
    <location>
        <begin position="421"/>
        <end position="446"/>
    </location>
</feature>
<keyword evidence="4" id="KW-0493">Microtubule</keyword>
<accession>A0AAV8T2E6</accession>
<sequence length="500" mass="55320">MVDSTVTAWRLEDKMGETATSNPALHLSVSFGRFENDSLSWEKWSSFSPNKYLEEVEKCATPGSVAQKKAYFEAHYKKIAARKAELLDQEKQMSHDSLRSDDHNNGDLLGKPCGTKSEFGNFGGQTSEEAIWEETELKSELDSAGVDECDEDATNVKVHDSSTEVIEELDNKFDVSELNKIEETPVVKEQENQPLESQDMKALPKSLEKEVEKFPENKGKTSKLDRQKESQKNTPLGKVRDVARVKKKPALPVTRTPQTSTAKASTQTSTAKASKPVFTSSALSTSRTWTRNSISSSLSKSKVPSAGESKKMAHKSLHMSLSLDPPSSNPAPLTTTRKSLIMEKMGDKDIVKRAFKTFQCSFNQLKSSSEDRSVGTKQVSTKGTEVRVSTSLTPRKENGGSLKAVSMDKKTAKVAPSLGQRSDEKAVKSREFNEKLEEKSKTKEAGSTRLRAKSKEDKEGETRKLRQSLNFKAMPLSSSYRLQKVSKSPLDKMGSKTVGI</sequence>
<reference evidence="8 9" key="1">
    <citation type="submission" date="2021-09" db="EMBL/GenBank/DDBJ databases">
        <title>Genomic insights and catalytic innovation underlie evolution of tropane alkaloids biosynthesis.</title>
        <authorList>
            <person name="Wang Y.-J."/>
            <person name="Tian T."/>
            <person name="Huang J.-P."/>
            <person name="Huang S.-X."/>
        </authorList>
    </citation>
    <scope>NUCLEOTIDE SEQUENCE [LARGE SCALE GENOMIC DNA]</scope>
    <source>
        <strain evidence="8">KIB-2018</strain>
        <tissue evidence="8">Leaf</tissue>
    </source>
</reference>
<evidence type="ECO:0000256" key="3">
    <source>
        <dbReference type="ARBA" id="ARBA00022490"/>
    </source>
</evidence>
<feature type="compositionally biased region" description="Basic and acidic residues" evidence="6">
    <location>
        <begin position="206"/>
        <end position="231"/>
    </location>
</feature>
<dbReference type="InterPro" id="IPR027329">
    <property type="entry name" value="TPX2_C"/>
</dbReference>
<evidence type="ECO:0000256" key="1">
    <source>
        <dbReference type="ARBA" id="ARBA00004245"/>
    </source>
</evidence>
<feature type="region of interest" description="Disordered" evidence="6">
    <location>
        <begin position="138"/>
        <end position="161"/>
    </location>
</feature>